<dbReference type="InterPro" id="IPR004780">
    <property type="entry name" value="SRP"/>
</dbReference>
<protein>
    <recommendedName>
        <fullName evidence="9">Signal recognition particle protein</fullName>
        <ecNumber evidence="9">3.6.5.4</ecNumber>
    </recommendedName>
    <alternativeName>
        <fullName evidence="9">Fifty-four homolog</fullName>
    </alternativeName>
</protein>
<keyword evidence="7 9" id="KW-0687">Ribonucleoprotein</keyword>
<evidence type="ECO:0000256" key="1">
    <source>
        <dbReference type="ARBA" id="ARBA00005450"/>
    </source>
</evidence>
<comment type="subcellular location">
    <subcellularLocation>
        <location evidence="9">Cytoplasm</location>
    </subcellularLocation>
    <text evidence="9">The SRP-RNC complex is targeted to the cytoplasmic membrane.</text>
</comment>
<feature type="domain" description="SRP54-type proteins GTP-binding" evidence="10">
    <location>
        <begin position="269"/>
        <end position="282"/>
    </location>
</feature>
<comment type="catalytic activity">
    <reaction evidence="8 9">
        <text>GTP + H2O = GDP + phosphate + H(+)</text>
        <dbReference type="Rhea" id="RHEA:19669"/>
        <dbReference type="ChEBI" id="CHEBI:15377"/>
        <dbReference type="ChEBI" id="CHEBI:15378"/>
        <dbReference type="ChEBI" id="CHEBI:37565"/>
        <dbReference type="ChEBI" id="CHEBI:43474"/>
        <dbReference type="ChEBI" id="CHEBI:58189"/>
        <dbReference type="EC" id="3.6.5.4"/>
    </reaction>
</comment>
<dbReference type="PANTHER" id="PTHR11564:SF5">
    <property type="entry name" value="SIGNAL RECOGNITION PARTICLE SUBUNIT SRP54"/>
    <property type="match status" value="1"/>
</dbReference>
<dbReference type="InterPro" id="IPR042101">
    <property type="entry name" value="SRP54_N_sf"/>
</dbReference>
<feature type="binding site" evidence="9">
    <location>
        <begin position="108"/>
        <end position="115"/>
    </location>
    <ligand>
        <name>GTP</name>
        <dbReference type="ChEBI" id="CHEBI:37565"/>
    </ligand>
</feature>
<evidence type="ECO:0000256" key="4">
    <source>
        <dbReference type="ARBA" id="ARBA00022884"/>
    </source>
</evidence>
<dbReference type="Pfam" id="PF02881">
    <property type="entry name" value="SRP54_N"/>
    <property type="match status" value="1"/>
</dbReference>
<dbReference type="EC" id="3.6.5.4" evidence="9"/>
<dbReference type="GO" id="GO:0003924">
    <property type="term" value="F:GTPase activity"/>
    <property type="evidence" value="ECO:0007669"/>
    <property type="project" value="UniProtKB-UniRule"/>
</dbReference>
<dbReference type="NCBIfam" id="TIGR00959">
    <property type="entry name" value="ffh"/>
    <property type="match status" value="1"/>
</dbReference>
<reference evidence="11 12" key="1">
    <citation type="journal article" date="2019" name="Int. J. Syst. Evol. Microbiol.">
        <title>Clostridium fermenticellae sp. nov., isolated from the mud in a fermentation cellar for the production of the Chinese liquor, baijiu.</title>
        <authorList>
            <person name="Xu P.X."/>
            <person name="Chai L.J."/>
            <person name="Qiu T."/>
            <person name="Zhang X.J."/>
            <person name="Lu Z.M."/>
            <person name="Xiao C."/>
            <person name="Wang S.T."/>
            <person name="Shen C.H."/>
            <person name="Shi J.S."/>
            <person name="Xu Z.H."/>
        </authorList>
    </citation>
    <scope>NUCLEOTIDE SEQUENCE [LARGE SCALE GENOMIC DNA]</scope>
    <source>
        <strain evidence="11 12">JN500901</strain>
    </source>
</reference>
<evidence type="ECO:0000256" key="9">
    <source>
        <dbReference type="HAMAP-Rule" id="MF_00306"/>
    </source>
</evidence>
<evidence type="ECO:0000256" key="8">
    <source>
        <dbReference type="ARBA" id="ARBA00048027"/>
    </source>
</evidence>
<evidence type="ECO:0000256" key="5">
    <source>
        <dbReference type="ARBA" id="ARBA00023134"/>
    </source>
</evidence>
<dbReference type="InterPro" id="IPR036891">
    <property type="entry name" value="Signal_recog_part_SRP54_M_sf"/>
</dbReference>
<dbReference type="RefSeq" id="WP_119971179.1">
    <property type="nucleotide sequence ID" value="NZ_CP032416.1"/>
</dbReference>
<dbReference type="CDD" id="cd18539">
    <property type="entry name" value="SRP_G"/>
    <property type="match status" value="1"/>
</dbReference>
<dbReference type="AlphaFoldDB" id="A0A386H309"/>
<dbReference type="SMART" id="SM00382">
    <property type="entry name" value="AAA"/>
    <property type="match status" value="1"/>
</dbReference>
<evidence type="ECO:0000256" key="2">
    <source>
        <dbReference type="ARBA" id="ARBA00022741"/>
    </source>
</evidence>
<dbReference type="SUPFAM" id="SSF47446">
    <property type="entry name" value="Signal peptide-binding domain"/>
    <property type="match status" value="1"/>
</dbReference>
<dbReference type="InterPro" id="IPR027417">
    <property type="entry name" value="P-loop_NTPase"/>
</dbReference>
<proteinExistence type="inferred from homology"/>
<dbReference type="KEGG" id="cfer:D4Z93_05745"/>
<gene>
    <name evidence="9" type="primary">ffh</name>
    <name evidence="11" type="ORF">D4Z93_05745</name>
</gene>
<evidence type="ECO:0000313" key="12">
    <source>
        <dbReference type="Proteomes" id="UP000266301"/>
    </source>
</evidence>
<dbReference type="InterPro" id="IPR004125">
    <property type="entry name" value="Signal_recog_particle_SRP54_M"/>
</dbReference>
<dbReference type="InterPro" id="IPR003593">
    <property type="entry name" value="AAA+_ATPase"/>
</dbReference>
<comment type="function">
    <text evidence="9">Involved in targeting and insertion of nascent membrane proteins into the cytoplasmic membrane. Binds to the hydrophobic signal sequence of the ribosome-nascent chain (RNC) as it emerges from the ribosomes. The SRP-RNC complex is then targeted to the cytoplasmic membrane where it interacts with the SRP receptor FtsY.</text>
</comment>
<evidence type="ECO:0000256" key="3">
    <source>
        <dbReference type="ARBA" id="ARBA00022801"/>
    </source>
</evidence>
<evidence type="ECO:0000313" key="11">
    <source>
        <dbReference type="EMBL" id="AYD40044.1"/>
    </source>
</evidence>
<dbReference type="Pfam" id="PF00448">
    <property type="entry name" value="SRP54"/>
    <property type="match status" value="1"/>
</dbReference>
<keyword evidence="2 9" id="KW-0547">Nucleotide-binding</keyword>
<dbReference type="Gene3D" id="1.10.260.30">
    <property type="entry name" value="Signal recognition particle, SRP54 subunit, M-domain"/>
    <property type="match status" value="1"/>
</dbReference>
<dbReference type="EMBL" id="CP032416">
    <property type="protein sequence ID" value="AYD40044.1"/>
    <property type="molecule type" value="Genomic_DNA"/>
</dbReference>
<dbReference type="SMART" id="SM00963">
    <property type="entry name" value="SRP54_N"/>
    <property type="match status" value="1"/>
</dbReference>
<dbReference type="GO" id="GO:0048500">
    <property type="term" value="C:signal recognition particle"/>
    <property type="evidence" value="ECO:0007669"/>
    <property type="project" value="UniProtKB-UniRule"/>
</dbReference>
<dbReference type="InterPro" id="IPR022941">
    <property type="entry name" value="SRP54"/>
</dbReference>
<keyword evidence="6 9" id="KW-0733">Signal recognition particle</keyword>
<keyword evidence="4 9" id="KW-0694">RNA-binding</keyword>
<comment type="similarity">
    <text evidence="1 9">Belongs to the GTP-binding SRP family. SRP54 subfamily.</text>
</comment>
<evidence type="ECO:0000256" key="7">
    <source>
        <dbReference type="ARBA" id="ARBA00023274"/>
    </source>
</evidence>
<name>A0A386H309_9CLOT</name>
<dbReference type="InterPro" id="IPR013822">
    <property type="entry name" value="Signal_recog_particl_SRP54_hlx"/>
</dbReference>
<dbReference type="Pfam" id="PF02978">
    <property type="entry name" value="SRP_SPB"/>
    <property type="match status" value="1"/>
</dbReference>
<dbReference type="GO" id="GO:0008312">
    <property type="term" value="F:7S RNA binding"/>
    <property type="evidence" value="ECO:0007669"/>
    <property type="project" value="InterPro"/>
</dbReference>
<dbReference type="FunFam" id="3.40.50.300:FF:000022">
    <property type="entry name" value="Signal recognition particle 54 kDa subunit"/>
    <property type="match status" value="1"/>
</dbReference>
<feature type="binding site" evidence="9">
    <location>
        <begin position="248"/>
        <end position="251"/>
    </location>
    <ligand>
        <name>GTP</name>
        <dbReference type="ChEBI" id="CHEBI:37565"/>
    </ligand>
</feature>
<dbReference type="SUPFAM" id="SSF52540">
    <property type="entry name" value="P-loop containing nucleoside triphosphate hydrolases"/>
    <property type="match status" value="1"/>
</dbReference>
<organism evidence="11 12">
    <name type="scientific">Clostridium fermenticellae</name>
    <dbReference type="NCBI Taxonomy" id="2068654"/>
    <lineage>
        <taxon>Bacteria</taxon>
        <taxon>Bacillati</taxon>
        <taxon>Bacillota</taxon>
        <taxon>Clostridia</taxon>
        <taxon>Eubacteriales</taxon>
        <taxon>Clostridiaceae</taxon>
        <taxon>Clostridium</taxon>
    </lineage>
</organism>
<dbReference type="HAMAP" id="MF_00306">
    <property type="entry name" value="SRP54"/>
    <property type="match status" value="1"/>
</dbReference>
<keyword evidence="5 9" id="KW-0342">GTP-binding</keyword>
<dbReference type="PROSITE" id="PS00300">
    <property type="entry name" value="SRP54"/>
    <property type="match status" value="1"/>
</dbReference>
<dbReference type="PANTHER" id="PTHR11564">
    <property type="entry name" value="SIGNAL RECOGNITION PARTICLE 54K PROTEIN SRP54"/>
    <property type="match status" value="1"/>
</dbReference>
<evidence type="ECO:0000256" key="6">
    <source>
        <dbReference type="ARBA" id="ARBA00023135"/>
    </source>
</evidence>
<dbReference type="InterPro" id="IPR000897">
    <property type="entry name" value="SRP54_GTPase_dom"/>
</dbReference>
<dbReference type="GO" id="GO:0005525">
    <property type="term" value="F:GTP binding"/>
    <property type="evidence" value="ECO:0007669"/>
    <property type="project" value="UniProtKB-UniRule"/>
</dbReference>
<evidence type="ECO:0000259" key="10">
    <source>
        <dbReference type="PROSITE" id="PS00300"/>
    </source>
</evidence>
<sequence>MAFEGLTSKLQGTLKKLRGKGKLSEKDIKDAMREVKLALLEADVNYKVVKDFIKKVSEKSLGEEVLKSLTPAQQVVNIVNEELKELMGSTQSDIKYGSNGITVIMLVGLQGAGKTTMCGKLALQLRKKNKKPLLAACDIYRPAAIKQLQVVGKQIDIPVFSMGDKVTPVDISKGAVEYAKNNGLNVVIIDTAGRLHIDETLMNELKDVKENARPDEILLVVDAMTGQDAVNVADSFNEKLDIDGVILTKLDGDTRGGAALSIKAMTQKPIKFIGTGEKMSDFEEFHPDRMASRILGMGDVLSLIEKAKQAIDEDEAKELGTRIMNQEFNLEDFLTSMHQMKKLGPLDKLLEMVPGVTPKELKGIDLGNQEKEIAKMEAIINSMTVKERRNPSIISSSMSRKKRIAKGSGTAVQNVNKVLKDFENMKKMMKQMKGMKKSFNKKSLFGGKMPF</sequence>
<dbReference type="SMART" id="SM00962">
    <property type="entry name" value="SRP54"/>
    <property type="match status" value="1"/>
</dbReference>
<comment type="domain">
    <text evidence="9">Composed of three domains: the N-terminal N domain, which is responsible for interactions with the ribosome, the central G domain, which binds GTP, and the C-terminal M domain, which binds the RNA and the signal sequence of the RNC.</text>
</comment>
<feature type="binding site" evidence="9">
    <location>
        <begin position="190"/>
        <end position="194"/>
    </location>
    <ligand>
        <name>GTP</name>
        <dbReference type="ChEBI" id="CHEBI:37565"/>
    </ligand>
</feature>
<dbReference type="OrthoDB" id="9804720at2"/>
<keyword evidence="12" id="KW-1185">Reference proteome</keyword>
<accession>A0A386H309</accession>
<comment type="subunit">
    <text evidence="9">Part of the signal recognition particle protein translocation system, which is composed of SRP and FtsY.</text>
</comment>
<keyword evidence="3 9" id="KW-0378">Hydrolase</keyword>
<keyword evidence="9" id="KW-0963">Cytoplasm</keyword>
<dbReference type="GO" id="GO:0006614">
    <property type="term" value="P:SRP-dependent cotranslational protein targeting to membrane"/>
    <property type="evidence" value="ECO:0007669"/>
    <property type="project" value="InterPro"/>
</dbReference>
<dbReference type="Proteomes" id="UP000266301">
    <property type="component" value="Chromosome"/>
</dbReference>
<dbReference type="Gene3D" id="3.40.50.300">
    <property type="entry name" value="P-loop containing nucleotide triphosphate hydrolases"/>
    <property type="match status" value="1"/>
</dbReference>
<dbReference type="Gene3D" id="1.20.120.140">
    <property type="entry name" value="Signal recognition particle SRP54, nucleotide-binding domain"/>
    <property type="match status" value="1"/>
</dbReference>